<keyword evidence="1" id="KW-0812">Transmembrane</keyword>
<gene>
    <name evidence="2" type="ORF">EDC24_1867</name>
</gene>
<dbReference type="AlphaFoldDB" id="A0A3N5BUB8"/>
<comment type="caution">
    <text evidence="2">The sequence shown here is derived from an EMBL/GenBank/DDBJ whole genome shotgun (WGS) entry which is preliminary data.</text>
</comment>
<dbReference type="Proteomes" id="UP000276443">
    <property type="component" value="Unassembled WGS sequence"/>
</dbReference>
<keyword evidence="3" id="KW-1185">Reference proteome</keyword>
<feature type="transmembrane region" description="Helical" evidence="1">
    <location>
        <begin position="42"/>
        <end position="65"/>
    </location>
</feature>
<sequence length="99" mass="11302">MSTHHNMSFFIRFIGIMIILIGGITGFMAASTQYGFMWEVALMWWFYPVLGGMLLIGISEVIVVLHKTKNSQEEFLIAINSKLKENEQTGHQESHQTPQ</sequence>
<evidence type="ECO:0000256" key="1">
    <source>
        <dbReference type="SAM" id="Phobius"/>
    </source>
</evidence>
<reference evidence="2 3" key="1">
    <citation type="submission" date="2018-11" db="EMBL/GenBank/DDBJ databases">
        <title>Genomic Encyclopedia of Type Strains, Phase IV (KMG-IV): sequencing the most valuable type-strain genomes for metagenomic binning, comparative biology and taxonomic classification.</title>
        <authorList>
            <person name="Goeker M."/>
        </authorList>
    </citation>
    <scope>NUCLEOTIDE SEQUENCE [LARGE SCALE GENOMIC DNA]</scope>
    <source>
        <strain evidence="2 3">DSM 18090</strain>
    </source>
</reference>
<name>A0A3N5BUB8_9BACI</name>
<organism evidence="2 3">
    <name type="scientific">Aquisalibacillus elongatus</name>
    <dbReference type="NCBI Taxonomy" id="485577"/>
    <lineage>
        <taxon>Bacteria</taxon>
        <taxon>Bacillati</taxon>
        <taxon>Bacillota</taxon>
        <taxon>Bacilli</taxon>
        <taxon>Bacillales</taxon>
        <taxon>Bacillaceae</taxon>
        <taxon>Aquisalibacillus</taxon>
    </lineage>
</organism>
<feature type="transmembrane region" description="Helical" evidence="1">
    <location>
        <begin position="9"/>
        <end position="30"/>
    </location>
</feature>
<evidence type="ECO:0000313" key="2">
    <source>
        <dbReference type="EMBL" id="RPF53368.1"/>
    </source>
</evidence>
<evidence type="ECO:0000313" key="3">
    <source>
        <dbReference type="Proteomes" id="UP000276443"/>
    </source>
</evidence>
<keyword evidence="1" id="KW-0472">Membrane</keyword>
<dbReference type="RefSeq" id="WP_124221856.1">
    <property type="nucleotide sequence ID" value="NZ_RKRF01000009.1"/>
</dbReference>
<proteinExistence type="predicted"/>
<protein>
    <submittedName>
        <fullName evidence="2">Uncharacterized protein</fullName>
    </submittedName>
</protein>
<accession>A0A3N5BUB8</accession>
<dbReference type="EMBL" id="RKRF01000009">
    <property type="protein sequence ID" value="RPF53368.1"/>
    <property type="molecule type" value="Genomic_DNA"/>
</dbReference>
<dbReference type="OrthoDB" id="2856015at2"/>
<keyword evidence="1" id="KW-1133">Transmembrane helix</keyword>